<protein>
    <submittedName>
        <fullName evidence="2">Uncharacterized protein</fullName>
    </submittedName>
</protein>
<evidence type="ECO:0000256" key="1">
    <source>
        <dbReference type="SAM" id="MobiDB-lite"/>
    </source>
</evidence>
<feature type="region of interest" description="Disordered" evidence="1">
    <location>
        <begin position="28"/>
        <end position="50"/>
    </location>
</feature>
<sequence>MTMTSVAVAPGSLGAPPSMLTPQMYHLQQGLSPTSGSPASGKVSRKKNPPADISRARYPIYGAAIWMRSARESACRMRDASYAGVLHNGTKPRLKSWNLIRGRLLRDAELVRHRVSRGSQGELFWCCISPRGLIENKERSIEYFFQYTSRNIRTLL</sequence>
<reference evidence="2" key="1">
    <citation type="submission" date="2024-04" db="EMBL/GenBank/DDBJ databases">
        <authorList>
            <consortium name="Molecular Ecology Group"/>
        </authorList>
    </citation>
    <scope>NUCLEOTIDE SEQUENCE</scope>
</reference>
<dbReference type="AlphaFoldDB" id="A0AAV2N7Y0"/>
<dbReference type="EMBL" id="OZ034834">
    <property type="protein sequence ID" value="CAL1676174.1"/>
    <property type="molecule type" value="Genomic_DNA"/>
</dbReference>
<proteinExistence type="predicted"/>
<feature type="compositionally biased region" description="Polar residues" evidence="1">
    <location>
        <begin position="29"/>
        <end position="38"/>
    </location>
</feature>
<name>A0AAV2N7Y0_9HYME</name>
<evidence type="ECO:0000313" key="2">
    <source>
        <dbReference type="EMBL" id="CAL1676174.1"/>
    </source>
</evidence>
<keyword evidence="3" id="KW-1185">Reference proteome</keyword>
<dbReference type="Proteomes" id="UP001497644">
    <property type="component" value="Chromosome 11"/>
</dbReference>
<organism evidence="2 3">
    <name type="scientific">Lasius platythorax</name>
    <dbReference type="NCBI Taxonomy" id="488582"/>
    <lineage>
        <taxon>Eukaryota</taxon>
        <taxon>Metazoa</taxon>
        <taxon>Ecdysozoa</taxon>
        <taxon>Arthropoda</taxon>
        <taxon>Hexapoda</taxon>
        <taxon>Insecta</taxon>
        <taxon>Pterygota</taxon>
        <taxon>Neoptera</taxon>
        <taxon>Endopterygota</taxon>
        <taxon>Hymenoptera</taxon>
        <taxon>Apocrita</taxon>
        <taxon>Aculeata</taxon>
        <taxon>Formicoidea</taxon>
        <taxon>Formicidae</taxon>
        <taxon>Formicinae</taxon>
        <taxon>Lasius</taxon>
        <taxon>Lasius</taxon>
    </lineage>
</organism>
<accession>A0AAV2N7Y0</accession>
<evidence type="ECO:0000313" key="3">
    <source>
        <dbReference type="Proteomes" id="UP001497644"/>
    </source>
</evidence>
<gene>
    <name evidence="2" type="ORF">LPLAT_LOCUS2411</name>
</gene>